<sequence>MAAVICNDDYDDDNNNNNNNGSSNDSIAAFYGNGDGWLRMNLRDAFRACIPE</sequence>
<accession>A0AA40GEK0</accession>
<gene>
    <name evidence="1" type="ORF">K0M31_000854</name>
</gene>
<keyword evidence="2" id="KW-1185">Reference proteome</keyword>
<proteinExistence type="predicted"/>
<evidence type="ECO:0000313" key="2">
    <source>
        <dbReference type="Proteomes" id="UP001177670"/>
    </source>
</evidence>
<organism evidence="1 2">
    <name type="scientific">Melipona bicolor</name>
    <dbReference type="NCBI Taxonomy" id="60889"/>
    <lineage>
        <taxon>Eukaryota</taxon>
        <taxon>Metazoa</taxon>
        <taxon>Ecdysozoa</taxon>
        <taxon>Arthropoda</taxon>
        <taxon>Hexapoda</taxon>
        <taxon>Insecta</taxon>
        <taxon>Pterygota</taxon>
        <taxon>Neoptera</taxon>
        <taxon>Endopterygota</taxon>
        <taxon>Hymenoptera</taxon>
        <taxon>Apocrita</taxon>
        <taxon>Aculeata</taxon>
        <taxon>Apoidea</taxon>
        <taxon>Anthophila</taxon>
        <taxon>Apidae</taxon>
        <taxon>Melipona</taxon>
    </lineage>
</organism>
<dbReference type="EMBL" id="JAHYIQ010000001">
    <property type="protein sequence ID" value="KAK1136290.1"/>
    <property type="molecule type" value="Genomic_DNA"/>
</dbReference>
<dbReference type="AlphaFoldDB" id="A0AA40GEK0"/>
<name>A0AA40GEK0_9HYME</name>
<evidence type="ECO:0000313" key="1">
    <source>
        <dbReference type="EMBL" id="KAK1136290.1"/>
    </source>
</evidence>
<reference evidence="1" key="1">
    <citation type="submission" date="2021-10" db="EMBL/GenBank/DDBJ databases">
        <title>Melipona bicolor Genome sequencing and assembly.</title>
        <authorList>
            <person name="Araujo N.S."/>
            <person name="Arias M.C."/>
        </authorList>
    </citation>
    <scope>NUCLEOTIDE SEQUENCE</scope>
    <source>
        <strain evidence="1">USP_2M_L1-L4_2017</strain>
        <tissue evidence="1">Whole body</tissue>
    </source>
</reference>
<protein>
    <submittedName>
        <fullName evidence="1">Uncharacterized protein</fullName>
    </submittedName>
</protein>
<comment type="caution">
    <text evidence="1">The sequence shown here is derived from an EMBL/GenBank/DDBJ whole genome shotgun (WGS) entry which is preliminary data.</text>
</comment>
<dbReference type="Proteomes" id="UP001177670">
    <property type="component" value="Unassembled WGS sequence"/>
</dbReference>